<evidence type="ECO:0000256" key="6">
    <source>
        <dbReference type="ARBA" id="ARBA00022989"/>
    </source>
</evidence>
<dbReference type="Pfam" id="PF07686">
    <property type="entry name" value="V-set"/>
    <property type="match status" value="2"/>
</dbReference>
<comment type="subcellular location">
    <subcellularLocation>
        <location evidence="1">Cell membrane</location>
        <topology evidence="1">Single-pass type I membrane protein</topology>
    </subcellularLocation>
</comment>
<evidence type="ECO:0000256" key="8">
    <source>
        <dbReference type="ARBA" id="ARBA00023157"/>
    </source>
</evidence>
<comment type="caution">
    <text evidence="15">The sequence shown here is derived from an EMBL/GenBank/DDBJ whole genome shotgun (WGS) entry which is preliminary data.</text>
</comment>
<gene>
    <name evidence="15" type="ORF">HJG60_002404</name>
</gene>
<evidence type="ECO:0000313" key="15">
    <source>
        <dbReference type="EMBL" id="KAF6092815.1"/>
    </source>
</evidence>
<feature type="domain" description="Ig-like" evidence="14">
    <location>
        <begin position="5"/>
        <end position="121"/>
    </location>
</feature>
<keyword evidence="2" id="KW-1003">Cell membrane</keyword>
<feature type="transmembrane region" description="Helical" evidence="12">
    <location>
        <begin position="265"/>
        <end position="286"/>
    </location>
</feature>
<dbReference type="InterPro" id="IPR013783">
    <property type="entry name" value="Ig-like_fold"/>
</dbReference>
<dbReference type="SMART" id="SM00409">
    <property type="entry name" value="IG"/>
    <property type="match status" value="2"/>
</dbReference>
<dbReference type="GO" id="GO:0002376">
    <property type="term" value="P:immune system process"/>
    <property type="evidence" value="ECO:0007669"/>
    <property type="project" value="UniProtKB-KW"/>
</dbReference>
<feature type="chain" id="PRO_5032406995" description="Ig-like domain-containing protein" evidence="13">
    <location>
        <begin position="18"/>
        <end position="304"/>
    </location>
</feature>
<dbReference type="CDD" id="cd05716">
    <property type="entry name" value="IgV_pIgR_like"/>
    <property type="match status" value="2"/>
</dbReference>
<keyword evidence="9" id="KW-0675">Receptor</keyword>
<proteinExistence type="inferred from homology"/>
<evidence type="ECO:0000256" key="5">
    <source>
        <dbReference type="ARBA" id="ARBA00022859"/>
    </source>
</evidence>
<dbReference type="AlphaFoldDB" id="A0A834DR46"/>
<name>A0A834DR46_9CHIR</name>
<dbReference type="InterPro" id="IPR036179">
    <property type="entry name" value="Ig-like_dom_sf"/>
</dbReference>
<protein>
    <recommendedName>
        <fullName evidence="14">Ig-like domain-containing protein</fullName>
    </recommendedName>
</protein>
<keyword evidence="6 12" id="KW-1133">Transmembrane helix</keyword>
<evidence type="ECO:0000256" key="13">
    <source>
        <dbReference type="SAM" id="SignalP"/>
    </source>
</evidence>
<dbReference type="PANTHER" id="PTHR11860">
    <property type="entry name" value="POLYMERIC-IMMUNOGLOBULIN RECEPTOR"/>
    <property type="match status" value="1"/>
</dbReference>
<evidence type="ECO:0000256" key="1">
    <source>
        <dbReference type="ARBA" id="ARBA00004251"/>
    </source>
</evidence>
<dbReference type="EMBL" id="JABVXQ010000008">
    <property type="protein sequence ID" value="KAF6092815.1"/>
    <property type="molecule type" value="Genomic_DNA"/>
</dbReference>
<keyword evidence="5" id="KW-0391">Immunity</keyword>
<feature type="domain" description="Ig-like" evidence="14">
    <location>
        <begin position="124"/>
        <end position="234"/>
    </location>
</feature>
<dbReference type="GO" id="GO:0004888">
    <property type="term" value="F:transmembrane signaling receptor activity"/>
    <property type="evidence" value="ECO:0007669"/>
    <property type="project" value="TreeGrafter"/>
</dbReference>
<dbReference type="SUPFAM" id="SSF48726">
    <property type="entry name" value="Immunoglobulin"/>
    <property type="match status" value="2"/>
</dbReference>
<dbReference type="InterPro" id="IPR003599">
    <property type="entry name" value="Ig_sub"/>
</dbReference>
<dbReference type="InterPro" id="IPR050671">
    <property type="entry name" value="CD300_family_receptors"/>
</dbReference>
<comment type="similarity">
    <text evidence="11">Belongs to the CD300 family.</text>
</comment>
<dbReference type="FunFam" id="2.60.40.10:FF:000370">
    <property type="entry name" value="CMRF35-like molecule 1"/>
    <property type="match status" value="2"/>
</dbReference>
<evidence type="ECO:0000256" key="9">
    <source>
        <dbReference type="ARBA" id="ARBA00023170"/>
    </source>
</evidence>
<sequence>MWLLPPLLLLLIPGSAADITGPEEARGPERGSLTVQCRYDRGWETHVKFWCRGAEFRKCTILVRTTGSEQQVKKDRVSIRDNQKSSTFTVTMEKLRREDADTYWCGFEKNESNPGVPVRVTVGPGSSAVITGPGEARGPERGSLTVQCRYVPGWEKHVKYWCRGSDFSICRTLVRTAGSEQEVTRNRLSIRDNQTSRVFTMTMEKLRREDADTYWCMIERVGSDHGVPVRVTVGPVPVTTEVPTSSPTVSSLHPEGRSLLSSVHFLLLVFLKLPVFLSMLGAVLWVNRPQWGSGGGGTPHYENQ</sequence>
<organism evidence="15 16">
    <name type="scientific">Phyllostomus discolor</name>
    <name type="common">pale spear-nosed bat</name>
    <dbReference type="NCBI Taxonomy" id="89673"/>
    <lineage>
        <taxon>Eukaryota</taxon>
        <taxon>Metazoa</taxon>
        <taxon>Chordata</taxon>
        <taxon>Craniata</taxon>
        <taxon>Vertebrata</taxon>
        <taxon>Euteleostomi</taxon>
        <taxon>Mammalia</taxon>
        <taxon>Eutheria</taxon>
        <taxon>Laurasiatheria</taxon>
        <taxon>Chiroptera</taxon>
        <taxon>Yangochiroptera</taxon>
        <taxon>Phyllostomidae</taxon>
        <taxon>Phyllostominae</taxon>
        <taxon>Phyllostomus</taxon>
    </lineage>
</organism>
<dbReference type="PROSITE" id="PS50835">
    <property type="entry name" value="IG_LIKE"/>
    <property type="match status" value="2"/>
</dbReference>
<reference evidence="15 16" key="1">
    <citation type="journal article" date="2020" name="Nature">
        <title>Six reference-quality genomes reveal evolution of bat adaptations.</title>
        <authorList>
            <person name="Jebb D."/>
            <person name="Huang Z."/>
            <person name="Pippel M."/>
            <person name="Hughes G.M."/>
            <person name="Lavrichenko K."/>
            <person name="Devanna P."/>
            <person name="Winkler S."/>
            <person name="Jermiin L.S."/>
            <person name="Skirmuntt E.C."/>
            <person name="Katzourakis A."/>
            <person name="Burkitt-Gray L."/>
            <person name="Ray D.A."/>
            <person name="Sullivan K.A.M."/>
            <person name="Roscito J.G."/>
            <person name="Kirilenko B.M."/>
            <person name="Davalos L.M."/>
            <person name="Corthals A.P."/>
            <person name="Power M.L."/>
            <person name="Jones G."/>
            <person name="Ransome R.D."/>
            <person name="Dechmann D.K.N."/>
            <person name="Locatelli A.G."/>
            <person name="Puechmaille S.J."/>
            <person name="Fedrigo O."/>
            <person name="Jarvis E.D."/>
            <person name="Hiller M."/>
            <person name="Vernes S.C."/>
            <person name="Myers E.W."/>
            <person name="Teeling E.C."/>
        </authorList>
    </citation>
    <scope>NUCLEOTIDE SEQUENCE [LARGE SCALE GENOMIC DNA]</scope>
    <source>
        <strain evidence="15">Bat1K_MPI-CBG_1</strain>
    </source>
</reference>
<keyword evidence="10" id="KW-0393">Immunoglobulin domain</keyword>
<accession>A0A834DR46</accession>
<keyword evidence="3 12" id="KW-0812">Transmembrane</keyword>
<keyword evidence="7 12" id="KW-0472">Membrane</keyword>
<dbReference type="Proteomes" id="UP000664940">
    <property type="component" value="Unassembled WGS sequence"/>
</dbReference>
<keyword evidence="8" id="KW-1015">Disulfide bond</keyword>
<keyword evidence="4 13" id="KW-0732">Signal</keyword>
<dbReference type="InterPro" id="IPR013106">
    <property type="entry name" value="Ig_V-set"/>
</dbReference>
<evidence type="ECO:0000256" key="10">
    <source>
        <dbReference type="ARBA" id="ARBA00023319"/>
    </source>
</evidence>
<evidence type="ECO:0000259" key="14">
    <source>
        <dbReference type="PROSITE" id="PS50835"/>
    </source>
</evidence>
<feature type="signal peptide" evidence="13">
    <location>
        <begin position="1"/>
        <end position="17"/>
    </location>
</feature>
<evidence type="ECO:0000256" key="12">
    <source>
        <dbReference type="SAM" id="Phobius"/>
    </source>
</evidence>
<evidence type="ECO:0000313" key="16">
    <source>
        <dbReference type="Proteomes" id="UP000664940"/>
    </source>
</evidence>
<dbReference type="InterPro" id="IPR007110">
    <property type="entry name" value="Ig-like_dom"/>
</dbReference>
<evidence type="ECO:0000256" key="7">
    <source>
        <dbReference type="ARBA" id="ARBA00023136"/>
    </source>
</evidence>
<dbReference type="PANTHER" id="PTHR11860:SF101">
    <property type="entry name" value="CMRF35-LIKE MOLECULE 1"/>
    <property type="match status" value="1"/>
</dbReference>
<dbReference type="GO" id="GO:0005886">
    <property type="term" value="C:plasma membrane"/>
    <property type="evidence" value="ECO:0007669"/>
    <property type="project" value="UniProtKB-SubCell"/>
</dbReference>
<evidence type="ECO:0000256" key="4">
    <source>
        <dbReference type="ARBA" id="ARBA00022729"/>
    </source>
</evidence>
<evidence type="ECO:0000256" key="11">
    <source>
        <dbReference type="ARBA" id="ARBA00043958"/>
    </source>
</evidence>
<evidence type="ECO:0000256" key="2">
    <source>
        <dbReference type="ARBA" id="ARBA00022475"/>
    </source>
</evidence>
<dbReference type="Gene3D" id="2.60.40.10">
    <property type="entry name" value="Immunoglobulins"/>
    <property type="match status" value="2"/>
</dbReference>
<evidence type="ECO:0000256" key="3">
    <source>
        <dbReference type="ARBA" id="ARBA00022692"/>
    </source>
</evidence>